<dbReference type="PANTHER" id="PTHR43581:SF4">
    <property type="entry name" value="ATP_GTP PHOSPHATASE"/>
    <property type="match status" value="1"/>
</dbReference>
<dbReference type="EMBL" id="CP125947">
    <property type="protein sequence ID" value="WHS63367.1"/>
    <property type="molecule type" value="Genomic_DNA"/>
</dbReference>
<dbReference type="InterPro" id="IPR041685">
    <property type="entry name" value="AAA_GajA/Old/RecF-like"/>
</dbReference>
<dbReference type="Pfam" id="PF13175">
    <property type="entry name" value="AAA_15"/>
    <property type="match status" value="1"/>
</dbReference>
<dbReference type="InterPro" id="IPR051396">
    <property type="entry name" value="Bact_Antivir_Def_Nuclease"/>
</dbReference>
<dbReference type="PANTHER" id="PTHR43581">
    <property type="entry name" value="ATP/GTP PHOSPHATASE"/>
    <property type="match status" value="1"/>
</dbReference>
<accession>A0ABY8SJW9</accession>
<dbReference type="RefSeq" id="WP_125277464.1">
    <property type="nucleotide sequence ID" value="NZ_CP125947.1"/>
</dbReference>
<reference evidence="2 3" key="1">
    <citation type="submission" date="2023-05" db="EMBL/GenBank/DDBJ databases">
        <authorList>
            <person name="Yin Y."/>
            <person name="Lu Z."/>
        </authorList>
    </citation>
    <scope>NUCLEOTIDE SEQUENCE [LARGE SCALE GENOMIC DNA]</scope>
    <source>
        <strain evidence="2 3">ZM22</strain>
    </source>
</reference>
<name>A0ABY8SJW9_9BURK</name>
<organism evidence="2 3">
    <name type="scientific">Comamonas resistens</name>
    <dbReference type="NCBI Taxonomy" id="3046670"/>
    <lineage>
        <taxon>Bacteria</taxon>
        <taxon>Pseudomonadati</taxon>
        <taxon>Pseudomonadota</taxon>
        <taxon>Betaproteobacteria</taxon>
        <taxon>Burkholderiales</taxon>
        <taxon>Comamonadaceae</taxon>
        <taxon>Comamonas</taxon>
    </lineage>
</organism>
<keyword evidence="3" id="KW-1185">Reference proteome</keyword>
<dbReference type="Proteomes" id="UP001240697">
    <property type="component" value="Chromosome"/>
</dbReference>
<dbReference type="InterPro" id="IPR027417">
    <property type="entry name" value="P-loop_NTPase"/>
</dbReference>
<proteinExistence type="predicted"/>
<evidence type="ECO:0000259" key="1">
    <source>
        <dbReference type="Pfam" id="PF13175"/>
    </source>
</evidence>
<sequence>MKLIKIQAINFRSVEDSGEFQIGDLTCLVGKNEAGKTAILHAIQGIAPSDGDYAYDKTRDYPRRYLSKFQERHPNGESPVAKSWWQLEVDDIEALEDFLGADVLEKTEVIITSYIGRENAWSIPLNEEECIRKLQARHGLNAKEKGDIKQAKTIKDALAALKALTERSEAQTAFMQAIEKFRDGNPVLAAIDLLNKQKPTFFYTSHFERMSGEISLNQLAADKKSGKISSGDKIFLDFLEYAGTTIEELRDAAKHEELVAQCEGASNDITDEIFEFWSQNDALAIKIEINEGRPNDPHPFNNGKIAKIRIENKHHRVTVPLSERSAGFVWFFSFLAQFKQLKKSAGKAIILLDEPGLTLHGKAQSDLLRYIEERILPEHQVIYTTHSPFMVPAQRLEDVRVVEDVVDYRDPRRPIVKGTKVSADVLSVDKDTLFPLQAHLGYEITQSLFVGQNCLLVEGPSDVVYLQVVSRALQARGRSGLDERWTICPTGGLDKVWSFSSLFRGNNLNIAVLCDYGKGDKSKVERLRQSQILKSERVLTASDFTEKSESDVEDLFDSTFYCALVNEALGLKEGEITAEKAAAADQSTCRIVKQVEALCRTLPANTLDFGHYVPADYLMRNPQILDGEGQPVTGTLDRFEKVFKALNCFLD</sequence>
<evidence type="ECO:0000313" key="2">
    <source>
        <dbReference type="EMBL" id="WHS63367.1"/>
    </source>
</evidence>
<evidence type="ECO:0000313" key="3">
    <source>
        <dbReference type="Proteomes" id="UP001240697"/>
    </source>
</evidence>
<dbReference type="Gene3D" id="3.40.50.300">
    <property type="entry name" value="P-loop containing nucleotide triphosphate hydrolases"/>
    <property type="match status" value="1"/>
</dbReference>
<gene>
    <name evidence="2" type="ORF">QMY55_12440</name>
</gene>
<dbReference type="SUPFAM" id="SSF52540">
    <property type="entry name" value="P-loop containing nucleoside triphosphate hydrolases"/>
    <property type="match status" value="1"/>
</dbReference>
<feature type="domain" description="Endonuclease GajA/Old nuclease/RecF-like AAA" evidence="1">
    <location>
        <begin position="1"/>
        <end position="391"/>
    </location>
</feature>
<protein>
    <submittedName>
        <fullName evidence="2">AAA family ATPase</fullName>
    </submittedName>
</protein>